<dbReference type="InterPro" id="IPR018676">
    <property type="entry name" value="DUF2149"/>
</dbReference>
<dbReference type="KEGG" id="mew:MSWAN_2364"/>
<organism evidence="3 4">
    <name type="scientific">Methanobacterium paludis (strain DSM 25820 / JCM 18151 / SWAN1)</name>
    <dbReference type="NCBI Taxonomy" id="868131"/>
    <lineage>
        <taxon>Archaea</taxon>
        <taxon>Methanobacteriati</taxon>
        <taxon>Methanobacteriota</taxon>
        <taxon>Methanomada group</taxon>
        <taxon>Methanobacteria</taxon>
        <taxon>Methanobacteriales</taxon>
        <taxon>Methanobacteriaceae</taxon>
        <taxon>Methanobacterium</taxon>
    </lineage>
</organism>
<dbReference type="OrthoDB" id="77610at2157"/>
<dbReference type="HOGENOM" id="CLU_158570_1_0_2"/>
<feature type="transmembrane region" description="Helical" evidence="2">
    <location>
        <begin position="20"/>
        <end position="41"/>
    </location>
</feature>
<evidence type="ECO:0000313" key="3">
    <source>
        <dbReference type="EMBL" id="AEG19369.1"/>
    </source>
</evidence>
<proteinExistence type="predicted"/>
<keyword evidence="2" id="KW-0472">Membrane</keyword>
<sequence>MPKKRKFLDDDGEDPTSGIINMTDCMLVLAVGFLVFAIMAVHGNPTLMESGSTPTNTVSVSTGSTLNDTPENQSGSDSGYQQMGTVYKDPTTGKLIMVS</sequence>
<reference evidence="3 4" key="1">
    <citation type="journal article" date="2014" name="Int. J. Syst. Evol. Microbiol.">
        <title>Methanobacterium paludis sp. nov. and a novel strain of Methanobacterium lacus isolated from northern peatlands.</title>
        <authorList>
            <person name="Cadillo-Quiroz H."/>
            <person name="Brauer S.L."/>
            <person name="Goodson N."/>
            <person name="Yavitt J.B."/>
            <person name="Zinder S.H."/>
        </authorList>
    </citation>
    <scope>NUCLEOTIDE SEQUENCE [LARGE SCALE GENOMIC DNA]</scope>
    <source>
        <strain evidence="4">DSM 25820 / JCM 18151 / SWAN1</strain>
    </source>
</reference>
<dbReference type="RefSeq" id="WP_013826868.1">
    <property type="nucleotide sequence ID" value="NC_015574.1"/>
</dbReference>
<evidence type="ECO:0008006" key="5">
    <source>
        <dbReference type="Google" id="ProtNLM"/>
    </source>
</evidence>
<evidence type="ECO:0000256" key="2">
    <source>
        <dbReference type="SAM" id="Phobius"/>
    </source>
</evidence>
<evidence type="ECO:0000313" key="4">
    <source>
        <dbReference type="Proteomes" id="UP000009231"/>
    </source>
</evidence>
<dbReference type="GeneID" id="10669893"/>
<dbReference type="EMBL" id="CP002772">
    <property type="protein sequence ID" value="AEG19369.1"/>
    <property type="molecule type" value="Genomic_DNA"/>
</dbReference>
<dbReference type="STRING" id="868131.MSWAN_2364"/>
<dbReference type="Proteomes" id="UP000009231">
    <property type="component" value="Chromosome"/>
</dbReference>
<keyword evidence="4" id="KW-1185">Reference proteome</keyword>
<dbReference type="eggNOG" id="arCOG03208">
    <property type="taxonomic scope" value="Archaea"/>
</dbReference>
<feature type="compositionally biased region" description="Polar residues" evidence="1">
    <location>
        <begin position="47"/>
        <end position="84"/>
    </location>
</feature>
<name>F6D5Z9_METPW</name>
<feature type="region of interest" description="Disordered" evidence="1">
    <location>
        <begin position="46"/>
        <end position="87"/>
    </location>
</feature>
<dbReference type="AlphaFoldDB" id="F6D5Z9"/>
<keyword evidence="2" id="KW-0812">Transmembrane</keyword>
<gene>
    <name evidence="3" type="ordered locus">MSWAN_2364</name>
</gene>
<dbReference type="Pfam" id="PF09919">
    <property type="entry name" value="DUF2149"/>
    <property type="match status" value="1"/>
</dbReference>
<keyword evidence="2" id="KW-1133">Transmembrane helix</keyword>
<accession>F6D5Z9</accession>
<protein>
    <recommendedName>
        <fullName evidence="5">DUF2149 domain-containing protein</fullName>
    </recommendedName>
</protein>
<evidence type="ECO:0000256" key="1">
    <source>
        <dbReference type="SAM" id="MobiDB-lite"/>
    </source>
</evidence>